<evidence type="ECO:0000313" key="5">
    <source>
        <dbReference type="WBParaSite" id="HPBE_0001137901-mRNA-1"/>
    </source>
</evidence>
<evidence type="ECO:0000256" key="2">
    <source>
        <dbReference type="SAM" id="Phobius"/>
    </source>
</evidence>
<dbReference type="AlphaFoldDB" id="A0A183FTI2"/>
<dbReference type="WBParaSite" id="HPBE_0001137901-mRNA-1">
    <property type="protein sequence ID" value="HPBE_0001137901-mRNA-1"/>
    <property type="gene ID" value="HPBE_0001137901"/>
</dbReference>
<keyword evidence="2" id="KW-0812">Transmembrane</keyword>
<organism evidence="4 5">
    <name type="scientific">Heligmosomoides polygyrus</name>
    <name type="common">Parasitic roundworm</name>
    <dbReference type="NCBI Taxonomy" id="6339"/>
    <lineage>
        <taxon>Eukaryota</taxon>
        <taxon>Metazoa</taxon>
        <taxon>Ecdysozoa</taxon>
        <taxon>Nematoda</taxon>
        <taxon>Chromadorea</taxon>
        <taxon>Rhabditida</taxon>
        <taxon>Rhabditina</taxon>
        <taxon>Rhabditomorpha</taxon>
        <taxon>Strongyloidea</taxon>
        <taxon>Heligmosomidae</taxon>
        <taxon>Heligmosomoides</taxon>
    </lineage>
</organism>
<accession>A0A183FTI2</accession>
<evidence type="ECO:0000256" key="1">
    <source>
        <dbReference type="SAM" id="MobiDB-lite"/>
    </source>
</evidence>
<protein>
    <submittedName>
        <fullName evidence="5">Transmembrane protein</fullName>
    </submittedName>
</protein>
<gene>
    <name evidence="3" type="ORF">HPBE_LOCUS11380</name>
</gene>
<dbReference type="Proteomes" id="UP000050761">
    <property type="component" value="Unassembled WGS sequence"/>
</dbReference>
<reference evidence="3 4" key="1">
    <citation type="submission" date="2018-11" db="EMBL/GenBank/DDBJ databases">
        <authorList>
            <consortium name="Pathogen Informatics"/>
        </authorList>
    </citation>
    <scope>NUCLEOTIDE SEQUENCE [LARGE SCALE GENOMIC DNA]</scope>
</reference>
<evidence type="ECO:0000313" key="3">
    <source>
        <dbReference type="EMBL" id="VDO88404.1"/>
    </source>
</evidence>
<feature type="region of interest" description="Disordered" evidence="1">
    <location>
        <begin position="97"/>
        <end position="118"/>
    </location>
</feature>
<keyword evidence="2" id="KW-1133">Transmembrane helix</keyword>
<feature type="transmembrane region" description="Helical" evidence="2">
    <location>
        <begin position="25"/>
        <end position="50"/>
    </location>
</feature>
<accession>A0A3P7ZVY5</accession>
<keyword evidence="4" id="KW-1185">Reference proteome</keyword>
<keyword evidence="2" id="KW-0472">Membrane</keyword>
<proteinExistence type="predicted"/>
<evidence type="ECO:0000313" key="4">
    <source>
        <dbReference type="Proteomes" id="UP000050761"/>
    </source>
</evidence>
<sequence length="140" mass="16066">MSPVDTNITGESYEKPWSSQLWRRFLVTVVGFFSGGMLSLGFRCVAWTVWSVKDYFCGTASSIPERCRLEARTVHDRDEEIDMVANGIQNVRKTSFNVRRDSEDVPQSPSKVRRDSEDVLKTLPNVRSDLQMSNLRRDSE</sequence>
<reference evidence="5" key="2">
    <citation type="submission" date="2019-09" db="UniProtKB">
        <authorList>
            <consortium name="WormBaseParasite"/>
        </authorList>
    </citation>
    <scope>IDENTIFICATION</scope>
</reference>
<name>A0A183FTI2_HELPZ</name>
<dbReference type="EMBL" id="UZAH01027080">
    <property type="protein sequence ID" value="VDO88404.1"/>
    <property type="molecule type" value="Genomic_DNA"/>
</dbReference>